<proteinExistence type="predicted"/>
<dbReference type="PANTHER" id="PTHR37540">
    <property type="entry name" value="TRANSCRIPTION FACTOR (ACR-2), PUTATIVE-RELATED-RELATED"/>
    <property type="match status" value="1"/>
</dbReference>
<dbReference type="AlphaFoldDB" id="C7ZCR3"/>
<organism evidence="2 3">
    <name type="scientific">Fusarium vanettenii (strain ATCC MYA-4622 / CBS 123669 / FGSC 9596 / NRRL 45880 / 77-13-4)</name>
    <name type="common">Fusarium solani subsp. pisi</name>
    <dbReference type="NCBI Taxonomy" id="660122"/>
    <lineage>
        <taxon>Eukaryota</taxon>
        <taxon>Fungi</taxon>
        <taxon>Dikarya</taxon>
        <taxon>Ascomycota</taxon>
        <taxon>Pezizomycotina</taxon>
        <taxon>Sordariomycetes</taxon>
        <taxon>Hypocreomycetidae</taxon>
        <taxon>Hypocreales</taxon>
        <taxon>Nectriaceae</taxon>
        <taxon>Fusarium</taxon>
        <taxon>Fusarium solani species complex</taxon>
        <taxon>Fusarium vanettenii</taxon>
    </lineage>
</organism>
<name>C7ZCR3_FUSV7</name>
<dbReference type="InParanoid" id="C7ZCR3"/>
<evidence type="ECO:0008006" key="4">
    <source>
        <dbReference type="Google" id="ProtNLM"/>
    </source>
</evidence>
<dbReference type="GeneID" id="9670261"/>
<dbReference type="Pfam" id="PF11951">
    <property type="entry name" value="Fungal_trans_2"/>
    <property type="match status" value="1"/>
</dbReference>
<dbReference type="PANTHER" id="PTHR37540:SF5">
    <property type="entry name" value="TRANSCRIPTION FACTOR DOMAIN-CONTAINING PROTEIN"/>
    <property type="match status" value="1"/>
</dbReference>
<reference evidence="2 3" key="1">
    <citation type="journal article" date="2009" name="PLoS Genet.">
        <title>The genome of Nectria haematococca: contribution of supernumerary chromosomes to gene expansion.</title>
        <authorList>
            <person name="Coleman J.J."/>
            <person name="Rounsley S.D."/>
            <person name="Rodriguez-Carres M."/>
            <person name="Kuo A."/>
            <person name="Wasmann C.C."/>
            <person name="Grimwood J."/>
            <person name="Schmutz J."/>
            <person name="Taga M."/>
            <person name="White G.J."/>
            <person name="Zhou S."/>
            <person name="Schwartz D.C."/>
            <person name="Freitag M."/>
            <person name="Ma L.J."/>
            <person name="Danchin E.G."/>
            <person name="Henrissat B."/>
            <person name="Coutinho P.M."/>
            <person name="Nelson D.R."/>
            <person name="Straney D."/>
            <person name="Napoli C.A."/>
            <person name="Barker B.M."/>
            <person name="Gribskov M."/>
            <person name="Rep M."/>
            <person name="Kroken S."/>
            <person name="Molnar I."/>
            <person name="Rensing C."/>
            <person name="Kennell J.C."/>
            <person name="Zamora J."/>
            <person name="Farman M.L."/>
            <person name="Selker E.U."/>
            <person name="Salamov A."/>
            <person name="Shapiro H."/>
            <person name="Pangilinan J."/>
            <person name="Lindquist E."/>
            <person name="Lamers C."/>
            <person name="Grigoriev I.V."/>
            <person name="Geiser D.M."/>
            <person name="Covert S.F."/>
            <person name="Temporini E."/>
            <person name="Vanetten H.D."/>
        </authorList>
    </citation>
    <scope>NUCLEOTIDE SEQUENCE [LARGE SCALE GENOMIC DNA]</scope>
    <source>
        <strain evidence="3">ATCC MYA-4622 / CBS 123669 / FGSC 9596 / NRRL 45880 / 77-13-4</strain>
    </source>
</reference>
<sequence length="465" mass="52316">MDPSKKKRLLFVHSTGPTHVHGRDKTSRAKIRRHVMEDIGKSRRKPRRNPQFMIKMPFWSQDPLSVLEQQWGMDAFSAYGITLLGSEGKRFLGNADALTPEGFSFPFAFTSSAFLRHFKAIFSDQSILKAIHRQSSARIKVVALERALETITCIEAAMASPSFDPAIGDRVFYAILSIICYNLLEMDLDQARVHLEGLSLLIAARGGMKSLTGNNELRLMIFWVDVMTCLLFDTRPRYPLPQDLIPAMSQTDPSNGLPLSLLRIMAAVADTRDSQLTHIPACVTGLNAIATMIESELTTRGDSLWKDEIFLGLRINPLAHLLFDHPIRSTRFSSPLDQTLASIRLGVIVWIICVKRMYRSWPGSRMAYVPELLDSLSTQSSTASNTSDDILSVNLWLSVLCGVASCHGSRERKAVVSLIVYNMQQLNNKEWSESMMDVRKMPWISSFEAPLAEVRRDVQCLRVLQ</sequence>
<dbReference type="KEGG" id="nhe:NECHADRAFT_48037"/>
<dbReference type="OrthoDB" id="4159781at2759"/>
<keyword evidence="1" id="KW-0539">Nucleus</keyword>
<dbReference type="STRING" id="660122.C7ZCR3"/>
<accession>C7ZCR3</accession>
<evidence type="ECO:0000313" key="2">
    <source>
        <dbReference type="EMBL" id="EEU38087.1"/>
    </source>
</evidence>
<dbReference type="EMBL" id="GG698919">
    <property type="protein sequence ID" value="EEU38087.1"/>
    <property type="molecule type" value="Genomic_DNA"/>
</dbReference>
<dbReference type="InterPro" id="IPR021858">
    <property type="entry name" value="Fun_TF"/>
</dbReference>
<dbReference type="OMA" id="MGCICYN"/>
<evidence type="ECO:0000313" key="3">
    <source>
        <dbReference type="Proteomes" id="UP000005206"/>
    </source>
</evidence>
<evidence type="ECO:0000256" key="1">
    <source>
        <dbReference type="ARBA" id="ARBA00023242"/>
    </source>
</evidence>
<protein>
    <recommendedName>
        <fullName evidence="4">Transcription factor domain-containing protein</fullName>
    </recommendedName>
</protein>
<dbReference type="Proteomes" id="UP000005206">
    <property type="component" value="Chromosome 9"/>
</dbReference>
<gene>
    <name evidence="2" type="ORF">NECHADRAFT_48037</name>
</gene>
<dbReference type="HOGENOM" id="CLU_038707_0_0_1"/>
<dbReference type="eggNOG" id="ENOG502T5M4">
    <property type="taxonomic scope" value="Eukaryota"/>
</dbReference>
<dbReference type="VEuPathDB" id="FungiDB:NECHADRAFT_48037"/>
<keyword evidence="3" id="KW-1185">Reference proteome</keyword>
<dbReference type="RefSeq" id="XP_003043800.1">
    <property type="nucleotide sequence ID" value="XM_003043754.1"/>
</dbReference>